<dbReference type="Gene3D" id="1.50.10.20">
    <property type="match status" value="1"/>
</dbReference>
<dbReference type="Pfam" id="PF00207">
    <property type="entry name" value="A2M"/>
    <property type="match status" value="1"/>
</dbReference>
<feature type="domain" description="Alpha-macroglobulin receptor-binding" evidence="8">
    <location>
        <begin position="667"/>
        <end position="761"/>
    </location>
</feature>
<evidence type="ECO:0000313" key="10">
    <source>
        <dbReference type="Proteomes" id="UP001347796"/>
    </source>
</evidence>
<keyword evidence="3" id="KW-0732">Signal</keyword>
<protein>
    <submittedName>
        <fullName evidence="9">Uncharacterized protein</fullName>
    </submittedName>
</protein>
<dbReference type="Pfam" id="PF07677">
    <property type="entry name" value="A2M_recep"/>
    <property type="match status" value="1"/>
</dbReference>
<keyword evidence="2" id="KW-0646">Protease inhibitor</keyword>
<evidence type="ECO:0000256" key="3">
    <source>
        <dbReference type="ARBA" id="ARBA00022729"/>
    </source>
</evidence>
<evidence type="ECO:0000256" key="5">
    <source>
        <dbReference type="ARBA" id="ARBA00023157"/>
    </source>
</evidence>
<dbReference type="InterPro" id="IPR013783">
    <property type="entry name" value="Ig-like_fold"/>
</dbReference>
<dbReference type="SUPFAM" id="SSF49410">
    <property type="entry name" value="Alpha-macroglobulin receptor domain"/>
    <property type="match status" value="1"/>
</dbReference>
<evidence type="ECO:0000256" key="2">
    <source>
        <dbReference type="ARBA" id="ARBA00022690"/>
    </source>
</evidence>
<comment type="similarity">
    <text evidence="1">Belongs to the protease inhibitor I39 (alpha-2-macroglobulin) family.</text>
</comment>
<dbReference type="SUPFAM" id="SSF81296">
    <property type="entry name" value="E set domains"/>
    <property type="match status" value="1"/>
</dbReference>
<proteinExistence type="inferred from homology"/>
<dbReference type="InterPro" id="IPR001599">
    <property type="entry name" value="Macroglobln_a2"/>
</dbReference>
<dbReference type="InterPro" id="IPR036595">
    <property type="entry name" value="A-macroglobulin_rcpt-bd_sf"/>
</dbReference>
<organism evidence="9 10">
    <name type="scientific">Patella caerulea</name>
    <name type="common">Rayed Mediterranean limpet</name>
    <dbReference type="NCBI Taxonomy" id="87958"/>
    <lineage>
        <taxon>Eukaryota</taxon>
        <taxon>Metazoa</taxon>
        <taxon>Spiralia</taxon>
        <taxon>Lophotrochozoa</taxon>
        <taxon>Mollusca</taxon>
        <taxon>Gastropoda</taxon>
        <taxon>Patellogastropoda</taxon>
        <taxon>Patelloidea</taxon>
        <taxon>Patellidae</taxon>
        <taxon>Patella</taxon>
    </lineage>
</organism>
<dbReference type="Gene3D" id="2.20.130.20">
    <property type="match status" value="1"/>
</dbReference>
<evidence type="ECO:0000256" key="6">
    <source>
        <dbReference type="ARBA" id="ARBA00023180"/>
    </source>
</evidence>
<dbReference type="InterPro" id="IPR008930">
    <property type="entry name" value="Terpenoid_cyclase/PrenylTrfase"/>
</dbReference>
<accession>A0AAN8PPA7</accession>
<dbReference type="InterPro" id="IPR050473">
    <property type="entry name" value="A2M/Complement_sys"/>
</dbReference>
<comment type="caution">
    <text evidence="9">The sequence shown here is derived from an EMBL/GenBank/DDBJ whole genome shotgun (WGS) entry which is preliminary data.</text>
</comment>
<dbReference type="InterPro" id="IPR019742">
    <property type="entry name" value="MacrogloblnA2_CS"/>
</dbReference>
<feature type="domain" description="Alpha-2-macroglobulin" evidence="7">
    <location>
        <begin position="31"/>
        <end position="121"/>
    </location>
</feature>
<dbReference type="AlphaFoldDB" id="A0AAN8PPA7"/>
<dbReference type="InterPro" id="IPR041813">
    <property type="entry name" value="A2M_TED"/>
</dbReference>
<reference evidence="9 10" key="1">
    <citation type="submission" date="2024-01" db="EMBL/GenBank/DDBJ databases">
        <title>The genome of the rayed Mediterranean limpet Patella caerulea (Linnaeus, 1758).</title>
        <authorList>
            <person name="Anh-Thu Weber A."/>
            <person name="Halstead-Nussloch G."/>
        </authorList>
    </citation>
    <scope>NUCLEOTIDE SEQUENCE [LARGE SCALE GENOMIC DNA]</scope>
    <source>
        <strain evidence="9">AATW-2023a</strain>
        <tissue evidence="9">Whole specimen</tissue>
    </source>
</reference>
<dbReference type="FunFam" id="1.50.10.20:FF:000001">
    <property type="entry name" value="CD109 isoform 1"/>
    <property type="match status" value="1"/>
</dbReference>
<dbReference type="PANTHER" id="PTHR11412">
    <property type="entry name" value="MACROGLOBULIN / COMPLEMENT"/>
    <property type="match status" value="1"/>
</dbReference>
<sequence>MKKKPQYMRNHQSSTKISIDDNIIRTYFPETWLWSLDEIGEDGQLIIMKETPHTVTKWVGNTICTSKEVGFGFAPVTSLTTFQPFFLSFSLPYSAIRGERLPIRITVFNYLDKCVMMQMDIQVSDDEITIVHGAYDNRPFCLCGGQSNTKKYYIISEEIGHLPITASAEIVPGSCDNSVQMDTQYIGRHDTVQRNIFVKSEGVLQEFSHSKYICPNDAEQIEDFDIRIPDDIVLDSARGEMAVIGDIMGPALSNLDSLISQPTGCGEQTMVKFTPNIYILKYLNSVQQNTDAIETLAKHYMEIGYQRELTFRHDDGSYSAFGKADASGSTWLTAFVVQSFAQAKDYIYIDSQDLEKSVSFLMSTQLENGCFREVGKVFSSYMMGGLSKSSSEADITAITAYVIISLLEANVSKDNSALTMAMNCLNLQGNTDDIYTKAIVAYANVLFDADSDHSQRTMKALNEKAIVDGSLKHWGRKKVDQKPVSYFHFNVPSAEVEMTAYAMLASMLFYKEEGVGAVLPIAMWMSKQRNAFGGYASTQDTVVGLHALSEFATMLHVDNEEGNVTEGLTIYLSGDDLQSVVKINTDNNLLLQKVKLTQLPNIVRAKATGSGCALVQANVRYNKLPNDLDNVEPMFILTVKTSRSDYDCSVRSIDICVSYTKKDGNTDGMSLITVSMVTGWSPVTQSLKKLRSSFSLLSMKKYEISDEDGSISFYFDEMDNRQRCFTFDVQQNKDLAVSAPKPATVQVFQYYEKEITTVKSYGLKTICGTKEEIPKRLPVDEAEINPFLQRRIEEVPFFGREPGPARELNSKNSCPVCTDSPPEDLLNLVCHSGAVLKALAGRNGKVSMKVKSDLKPKRKLRIDEFVSVEMEESCTCNLINPPKKRKKVKRVLIFTEKSIMEATNEKEKKIILNSKSHVVNLDLDKSLERKVRLMSKKCRKRQQP</sequence>
<evidence type="ECO:0000313" key="9">
    <source>
        <dbReference type="EMBL" id="KAK6178918.1"/>
    </source>
</evidence>
<evidence type="ECO:0000256" key="4">
    <source>
        <dbReference type="ARBA" id="ARBA00022900"/>
    </source>
</evidence>
<dbReference type="EMBL" id="JAZGQO010000008">
    <property type="protein sequence ID" value="KAK6178918.1"/>
    <property type="molecule type" value="Genomic_DNA"/>
</dbReference>
<evidence type="ECO:0000259" key="8">
    <source>
        <dbReference type="SMART" id="SM01361"/>
    </source>
</evidence>
<dbReference type="InterPro" id="IPR009048">
    <property type="entry name" value="A-macroglobulin_rcpt-bd"/>
</dbReference>
<dbReference type="Gene3D" id="2.60.40.690">
    <property type="entry name" value="Alpha-macroglobulin, receptor-binding domain"/>
    <property type="match status" value="1"/>
</dbReference>
<dbReference type="PANTHER" id="PTHR11412:SF171">
    <property type="entry name" value="PREGNANCY ZONE PROTEIN-LIKE PROTEIN"/>
    <property type="match status" value="1"/>
</dbReference>
<dbReference type="Proteomes" id="UP001347796">
    <property type="component" value="Unassembled WGS sequence"/>
</dbReference>
<gene>
    <name evidence="9" type="ORF">SNE40_011397</name>
</gene>
<keyword evidence="10" id="KW-1185">Reference proteome</keyword>
<evidence type="ECO:0000256" key="1">
    <source>
        <dbReference type="ARBA" id="ARBA00010952"/>
    </source>
</evidence>
<dbReference type="SMART" id="SM01360">
    <property type="entry name" value="A2M"/>
    <property type="match status" value="1"/>
</dbReference>
<keyword evidence="6" id="KW-0325">Glycoprotein</keyword>
<dbReference type="Gene3D" id="2.60.40.10">
    <property type="entry name" value="Immunoglobulins"/>
    <property type="match status" value="1"/>
</dbReference>
<dbReference type="PROSITE" id="PS00477">
    <property type="entry name" value="ALPHA_2_MACROGLOBULIN"/>
    <property type="match status" value="1"/>
</dbReference>
<keyword evidence="4" id="KW-0722">Serine protease inhibitor</keyword>
<evidence type="ECO:0000259" key="7">
    <source>
        <dbReference type="SMART" id="SM01360"/>
    </source>
</evidence>
<dbReference type="SMART" id="SM01419">
    <property type="entry name" value="Thiol-ester_cl"/>
    <property type="match status" value="1"/>
</dbReference>
<dbReference type="SMART" id="SM01361">
    <property type="entry name" value="A2M_recep"/>
    <property type="match status" value="1"/>
</dbReference>
<dbReference type="InterPro" id="IPR011626">
    <property type="entry name" value="Alpha-macroglobulin_TED"/>
</dbReference>
<dbReference type="InterPro" id="IPR014756">
    <property type="entry name" value="Ig_E-set"/>
</dbReference>
<dbReference type="CDD" id="cd02897">
    <property type="entry name" value="A2M_2"/>
    <property type="match status" value="1"/>
</dbReference>
<dbReference type="GO" id="GO:0005615">
    <property type="term" value="C:extracellular space"/>
    <property type="evidence" value="ECO:0007669"/>
    <property type="project" value="InterPro"/>
</dbReference>
<name>A0AAN8PPA7_PATCE</name>
<dbReference type="GO" id="GO:0004867">
    <property type="term" value="F:serine-type endopeptidase inhibitor activity"/>
    <property type="evidence" value="ECO:0007669"/>
    <property type="project" value="UniProtKB-KW"/>
</dbReference>
<dbReference type="Gene3D" id="2.60.120.1540">
    <property type="match status" value="1"/>
</dbReference>
<keyword evidence="5" id="KW-1015">Disulfide bond</keyword>
<dbReference type="Pfam" id="PF07678">
    <property type="entry name" value="TED_complement"/>
    <property type="match status" value="1"/>
</dbReference>
<dbReference type="SUPFAM" id="SSF48239">
    <property type="entry name" value="Terpenoid cyclases/Protein prenyltransferases"/>
    <property type="match status" value="1"/>
</dbReference>
<dbReference type="InterPro" id="IPR047565">
    <property type="entry name" value="Alpha-macroglob_thiol-ester_cl"/>
</dbReference>